<dbReference type="SMART" id="SM00220">
    <property type="entry name" value="S_TKc"/>
    <property type="match status" value="1"/>
</dbReference>
<dbReference type="PANTHER" id="PTHR44899">
    <property type="entry name" value="CAMK FAMILY PROTEIN KINASE"/>
    <property type="match status" value="1"/>
</dbReference>
<evidence type="ECO:0000259" key="18">
    <source>
        <dbReference type="PROSITE" id="PS50011"/>
    </source>
</evidence>
<comment type="catalytic activity">
    <reaction evidence="15">
        <text>L-seryl-[protein] + ATP = O-phospho-L-seryl-[protein] + ADP + H(+)</text>
        <dbReference type="Rhea" id="RHEA:17989"/>
        <dbReference type="Rhea" id="RHEA-COMP:9863"/>
        <dbReference type="Rhea" id="RHEA-COMP:11604"/>
        <dbReference type="ChEBI" id="CHEBI:15378"/>
        <dbReference type="ChEBI" id="CHEBI:29999"/>
        <dbReference type="ChEBI" id="CHEBI:30616"/>
        <dbReference type="ChEBI" id="CHEBI:83421"/>
        <dbReference type="ChEBI" id="CHEBI:456216"/>
        <dbReference type="EC" id="2.7.11.1"/>
    </reaction>
</comment>
<protein>
    <recommendedName>
        <fullName evidence="3">non-specific serine/threonine protein kinase</fullName>
        <ecNumber evidence="3">2.7.11.1</ecNumber>
    </recommendedName>
</protein>
<dbReference type="RefSeq" id="XP_033658941.1">
    <property type="nucleotide sequence ID" value="XM_033801378.1"/>
</dbReference>
<dbReference type="Gene3D" id="3.30.200.20">
    <property type="entry name" value="Phosphorylase Kinase, domain 1"/>
    <property type="match status" value="1"/>
</dbReference>
<comment type="catalytic activity">
    <reaction evidence="14">
        <text>L-threonyl-[protein] + ATP = O-phospho-L-threonyl-[protein] + ADP + H(+)</text>
        <dbReference type="Rhea" id="RHEA:46608"/>
        <dbReference type="Rhea" id="RHEA-COMP:11060"/>
        <dbReference type="Rhea" id="RHEA-COMP:11605"/>
        <dbReference type="ChEBI" id="CHEBI:15378"/>
        <dbReference type="ChEBI" id="CHEBI:30013"/>
        <dbReference type="ChEBI" id="CHEBI:30616"/>
        <dbReference type="ChEBI" id="CHEBI:61977"/>
        <dbReference type="ChEBI" id="CHEBI:456216"/>
        <dbReference type="EC" id="2.7.11.1"/>
    </reaction>
</comment>
<keyword evidence="20" id="KW-1185">Reference proteome</keyword>
<dbReference type="GeneID" id="54554553"/>
<evidence type="ECO:0000256" key="5">
    <source>
        <dbReference type="ARBA" id="ARBA00022553"/>
    </source>
</evidence>
<dbReference type="CDD" id="cd08217">
    <property type="entry name" value="STKc_Nek2"/>
    <property type="match status" value="1"/>
</dbReference>
<feature type="domain" description="Protein kinase" evidence="18">
    <location>
        <begin position="7"/>
        <end position="288"/>
    </location>
</feature>
<gene>
    <name evidence="19" type="ORF">EI97DRAFT_463745</name>
</gene>
<keyword evidence="7" id="KW-0808">Transferase</keyword>
<keyword evidence="5" id="KW-0597">Phosphoprotein</keyword>
<evidence type="ECO:0000256" key="11">
    <source>
        <dbReference type="ARBA" id="ARBA00022840"/>
    </source>
</evidence>
<evidence type="ECO:0000256" key="7">
    <source>
        <dbReference type="ARBA" id="ARBA00022679"/>
    </source>
</evidence>
<dbReference type="GO" id="GO:0005524">
    <property type="term" value="F:ATP binding"/>
    <property type="evidence" value="ECO:0007669"/>
    <property type="project" value="UniProtKB-KW"/>
</dbReference>
<dbReference type="GO" id="GO:0004674">
    <property type="term" value="F:protein serine/threonine kinase activity"/>
    <property type="evidence" value="ECO:0007669"/>
    <property type="project" value="UniProtKB-KW"/>
</dbReference>
<dbReference type="PROSITE" id="PS00108">
    <property type="entry name" value="PROTEIN_KINASE_ST"/>
    <property type="match status" value="1"/>
</dbReference>
<evidence type="ECO:0000313" key="19">
    <source>
        <dbReference type="EMBL" id="KAF2281404.1"/>
    </source>
</evidence>
<keyword evidence="8" id="KW-0547">Nucleotide-binding</keyword>
<dbReference type="InterPro" id="IPR000719">
    <property type="entry name" value="Prot_kinase_dom"/>
</dbReference>
<feature type="compositionally biased region" description="Acidic residues" evidence="17">
    <location>
        <begin position="550"/>
        <end position="559"/>
    </location>
</feature>
<dbReference type="SUPFAM" id="SSF56112">
    <property type="entry name" value="Protein kinase-like (PK-like)"/>
    <property type="match status" value="1"/>
</dbReference>
<evidence type="ECO:0000313" key="20">
    <source>
        <dbReference type="Proteomes" id="UP000800097"/>
    </source>
</evidence>
<proteinExistence type="inferred from homology"/>
<evidence type="ECO:0000256" key="6">
    <source>
        <dbReference type="ARBA" id="ARBA00022618"/>
    </source>
</evidence>
<dbReference type="GO" id="GO:0005634">
    <property type="term" value="C:nucleus"/>
    <property type="evidence" value="ECO:0007669"/>
    <property type="project" value="UniProtKB-SubCell"/>
</dbReference>
<dbReference type="InterPro" id="IPR051131">
    <property type="entry name" value="NEK_Ser/Thr_kinase_NIMA"/>
</dbReference>
<feature type="compositionally biased region" description="Polar residues" evidence="17">
    <location>
        <begin position="683"/>
        <end position="699"/>
    </location>
</feature>
<dbReference type="FunFam" id="3.30.200.20:FF:000525">
    <property type="entry name" value="Serine/threonine-protein kinase KIN3"/>
    <property type="match status" value="1"/>
</dbReference>
<keyword evidence="10 19" id="KW-0418">Kinase</keyword>
<feature type="coiled-coil region" evidence="16">
    <location>
        <begin position="290"/>
        <end position="338"/>
    </location>
</feature>
<organism evidence="19 20">
    <name type="scientific">Westerdykella ornata</name>
    <dbReference type="NCBI Taxonomy" id="318751"/>
    <lineage>
        <taxon>Eukaryota</taxon>
        <taxon>Fungi</taxon>
        <taxon>Dikarya</taxon>
        <taxon>Ascomycota</taxon>
        <taxon>Pezizomycotina</taxon>
        <taxon>Dothideomycetes</taxon>
        <taxon>Pleosporomycetidae</taxon>
        <taxon>Pleosporales</taxon>
        <taxon>Sporormiaceae</taxon>
        <taxon>Westerdykella</taxon>
    </lineage>
</organism>
<evidence type="ECO:0000256" key="3">
    <source>
        <dbReference type="ARBA" id="ARBA00012513"/>
    </source>
</evidence>
<feature type="compositionally biased region" description="Polar residues" evidence="17">
    <location>
        <begin position="649"/>
        <end position="661"/>
    </location>
</feature>
<evidence type="ECO:0000256" key="2">
    <source>
        <dbReference type="ARBA" id="ARBA00006692"/>
    </source>
</evidence>
<keyword evidence="4" id="KW-0723">Serine/threonine-protein kinase</keyword>
<keyword evidence="6" id="KW-0132">Cell division</keyword>
<evidence type="ECO:0000256" key="17">
    <source>
        <dbReference type="SAM" id="MobiDB-lite"/>
    </source>
</evidence>
<feature type="region of interest" description="Disordered" evidence="17">
    <location>
        <begin position="449"/>
        <end position="701"/>
    </location>
</feature>
<dbReference type="EMBL" id="ML986484">
    <property type="protein sequence ID" value="KAF2281404.1"/>
    <property type="molecule type" value="Genomic_DNA"/>
</dbReference>
<feature type="region of interest" description="Disordered" evidence="17">
    <location>
        <begin position="732"/>
        <end position="751"/>
    </location>
</feature>
<keyword evidence="16" id="KW-0175">Coiled coil</keyword>
<dbReference type="Gene3D" id="1.10.510.10">
    <property type="entry name" value="Transferase(Phosphotransferase) domain 1"/>
    <property type="match status" value="1"/>
</dbReference>
<comment type="subcellular location">
    <subcellularLocation>
        <location evidence="1">Nucleus</location>
    </subcellularLocation>
</comment>
<dbReference type="Proteomes" id="UP000800097">
    <property type="component" value="Unassembled WGS sequence"/>
</dbReference>
<dbReference type="PROSITE" id="PS50011">
    <property type="entry name" value="PROTEIN_KINASE_DOM"/>
    <property type="match status" value="1"/>
</dbReference>
<evidence type="ECO:0000256" key="4">
    <source>
        <dbReference type="ARBA" id="ARBA00022527"/>
    </source>
</evidence>
<sequence>MPEDDKYDALEKIGHGSFGIIRKVKRKSDGYILCRKEISYSRMSQKEREQLQSELAILKDLRHPNIVKYYERDHIKASQDLYLYMEFCGNGDLGRVIRDFKKRNVLAPEDFVWSTFSQIVSALYRCHYGEDPPPSGANVLGLGPDAQPHTGKPMILHRDLKPENIFLGEGNCVKLGDFGLSKIIQSHDFASTYVGTPFYMSPEICKAETYTLYSDIWALGCIIYEMCAREPPFNAKTHFELIQKIKSGRYPPIPKEYSQDLNKVIAHCLQVVPEHRPTTAQLLNHPAVKLMRKEQEVVQLGNNIKEKDAKLTVRENELNRREQQLIQGEQRLAAEREKMRLEVDRIVRREWEVKARLEIDRQVKQLWHAETEKLRAQFETEVNARVDRALAKYPNRLSTSPRLAPRSSTPTMPATQTDLFPADDAMQPIVNTSSTSTVGTDTTFASGTDISSLSLDDSPEEEQKRAVKRSTRRGPLGRAQTMFVAQVPGSPMDVQMADPSPAPAPPSLAGLSLSPRRHAPRQNIFAAAKDKESRRWGADVPPTPTKEEWQADDFDDDDVPVVPSPTRPRSTSNGNAKGDPPKPHAGVLPVPKPTQRLASAPSLAPNGPKSRPKEQTRPASTVPIIAASPARQRVKPFDPSSPSRKPLSAKSNSSTKSTDLPSASAGSGMKSKKGALNQKPAVSRQQDSKLQPKRNNIQGRTLVELQQARGIPINNASMSDDEVVAAKAALNGIKGPKSPSKLAASPAVWDPEVEDEMPSPFIVRSRQLAKQGVI</sequence>
<accession>A0A6A6JYU7</accession>
<dbReference type="FunFam" id="1.10.510.10:FF:000697">
    <property type="entry name" value="G2-specific protein kinase nimA"/>
    <property type="match status" value="1"/>
</dbReference>
<name>A0A6A6JYU7_WESOR</name>
<dbReference type="InterPro" id="IPR011009">
    <property type="entry name" value="Kinase-like_dom_sf"/>
</dbReference>
<evidence type="ECO:0000256" key="8">
    <source>
        <dbReference type="ARBA" id="ARBA00022741"/>
    </source>
</evidence>
<evidence type="ECO:0000256" key="14">
    <source>
        <dbReference type="ARBA" id="ARBA00047899"/>
    </source>
</evidence>
<evidence type="ECO:0000256" key="1">
    <source>
        <dbReference type="ARBA" id="ARBA00004123"/>
    </source>
</evidence>
<comment type="similarity">
    <text evidence="2">Belongs to the protein kinase superfamily. CAMK Ser/Thr protein kinase family.</text>
</comment>
<evidence type="ECO:0000256" key="10">
    <source>
        <dbReference type="ARBA" id="ARBA00022777"/>
    </source>
</evidence>
<dbReference type="GO" id="GO:0051301">
    <property type="term" value="P:cell division"/>
    <property type="evidence" value="ECO:0007669"/>
    <property type="project" value="UniProtKB-KW"/>
</dbReference>
<evidence type="ECO:0000256" key="9">
    <source>
        <dbReference type="ARBA" id="ARBA00022776"/>
    </source>
</evidence>
<keyword evidence="13" id="KW-0131">Cell cycle</keyword>
<evidence type="ECO:0000256" key="12">
    <source>
        <dbReference type="ARBA" id="ARBA00023242"/>
    </source>
</evidence>
<keyword evidence="12" id="KW-0539">Nucleus</keyword>
<keyword evidence="11" id="KW-0067">ATP-binding</keyword>
<reference evidence="19" key="1">
    <citation type="journal article" date="2020" name="Stud. Mycol.">
        <title>101 Dothideomycetes genomes: a test case for predicting lifestyles and emergence of pathogens.</title>
        <authorList>
            <person name="Haridas S."/>
            <person name="Albert R."/>
            <person name="Binder M."/>
            <person name="Bloem J."/>
            <person name="Labutti K."/>
            <person name="Salamov A."/>
            <person name="Andreopoulos B."/>
            <person name="Baker S."/>
            <person name="Barry K."/>
            <person name="Bills G."/>
            <person name="Bluhm B."/>
            <person name="Cannon C."/>
            <person name="Castanera R."/>
            <person name="Culley D."/>
            <person name="Daum C."/>
            <person name="Ezra D."/>
            <person name="Gonzalez J."/>
            <person name="Henrissat B."/>
            <person name="Kuo A."/>
            <person name="Liang C."/>
            <person name="Lipzen A."/>
            <person name="Lutzoni F."/>
            <person name="Magnuson J."/>
            <person name="Mondo S."/>
            <person name="Nolan M."/>
            <person name="Ohm R."/>
            <person name="Pangilinan J."/>
            <person name="Park H.-J."/>
            <person name="Ramirez L."/>
            <person name="Alfaro M."/>
            <person name="Sun H."/>
            <person name="Tritt A."/>
            <person name="Yoshinaga Y."/>
            <person name="Zwiers L.-H."/>
            <person name="Turgeon B."/>
            <person name="Goodwin S."/>
            <person name="Spatafora J."/>
            <person name="Crous P."/>
            <person name="Grigoriev I."/>
        </authorList>
    </citation>
    <scope>NUCLEOTIDE SEQUENCE</scope>
    <source>
        <strain evidence="19">CBS 379.55</strain>
    </source>
</reference>
<dbReference type="PANTHER" id="PTHR44899:SF10">
    <property type="entry name" value="NIMA-RELATED KINASE 2"/>
    <property type="match status" value="1"/>
</dbReference>
<keyword evidence="9" id="KW-0498">Mitosis</keyword>
<dbReference type="OrthoDB" id="10250725at2759"/>
<dbReference type="AlphaFoldDB" id="A0A6A6JYU7"/>
<evidence type="ECO:0000256" key="16">
    <source>
        <dbReference type="SAM" id="Coils"/>
    </source>
</evidence>
<dbReference type="InterPro" id="IPR008271">
    <property type="entry name" value="Ser/Thr_kinase_AS"/>
</dbReference>
<dbReference type="Pfam" id="PF00069">
    <property type="entry name" value="Pkinase"/>
    <property type="match status" value="2"/>
</dbReference>
<evidence type="ECO:0000256" key="13">
    <source>
        <dbReference type="ARBA" id="ARBA00023306"/>
    </source>
</evidence>
<dbReference type="EC" id="2.7.11.1" evidence="3"/>
<evidence type="ECO:0000256" key="15">
    <source>
        <dbReference type="ARBA" id="ARBA00048679"/>
    </source>
</evidence>
<feature type="compositionally biased region" description="Basic and acidic residues" evidence="17">
    <location>
        <begin position="528"/>
        <end position="537"/>
    </location>
</feature>